<evidence type="ECO:0000313" key="2">
    <source>
        <dbReference type="EMBL" id="UNZ06784.1"/>
    </source>
</evidence>
<dbReference type="Proteomes" id="UP000829494">
    <property type="component" value="Chromosome"/>
</dbReference>
<reference evidence="2 3" key="1">
    <citation type="submission" date="2022-03" db="EMBL/GenBank/DDBJ databases">
        <title>Complete genome of Streptomyces rimosus ssp. rimosus R7 (=ATCC 10970).</title>
        <authorList>
            <person name="Beganovic S."/>
            <person name="Ruckert C."/>
            <person name="Busche T."/>
            <person name="Kalinowski J."/>
            <person name="Wittmann C."/>
        </authorList>
    </citation>
    <scope>NUCLEOTIDE SEQUENCE [LARGE SCALE GENOMIC DNA]</scope>
    <source>
        <strain evidence="2 3">R7</strain>
    </source>
</reference>
<sequence>MRCDRGWLVEFGRKWEHRPPPRRSPFVGPGVMSTPHTGPAGPGRRPYGAVRLAAPVVAAPPSRRPVRVAPGRWYGPRPPLPPLSLAALRREP</sequence>
<evidence type="ECO:0000256" key="1">
    <source>
        <dbReference type="SAM" id="MobiDB-lite"/>
    </source>
</evidence>
<protein>
    <submittedName>
        <fullName evidence="2">Uncharacterized protein</fullName>
    </submittedName>
</protein>
<feature type="compositionally biased region" description="Low complexity" evidence="1">
    <location>
        <begin position="83"/>
        <end position="92"/>
    </location>
</feature>
<dbReference type="EMBL" id="CP094298">
    <property type="protein sequence ID" value="UNZ06784.1"/>
    <property type="molecule type" value="Genomic_DNA"/>
</dbReference>
<evidence type="ECO:0000313" key="3">
    <source>
        <dbReference type="Proteomes" id="UP000829494"/>
    </source>
</evidence>
<accession>A0ABY3Z9Q6</accession>
<name>A0ABY3Z9Q6_STRRM</name>
<feature type="region of interest" description="Disordered" evidence="1">
    <location>
        <begin position="65"/>
        <end position="92"/>
    </location>
</feature>
<feature type="compositionally biased region" description="Low complexity" evidence="1">
    <location>
        <begin position="65"/>
        <end position="75"/>
    </location>
</feature>
<organism evidence="2 3">
    <name type="scientific">Streptomyces rimosus subsp. rimosus</name>
    <dbReference type="NCBI Taxonomy" id="132474"/>
    <lineage>
        <taxon>Bacteria</taxon>
        <taxon>Bacillati</taxon>
        <taxon>Actinomycetota</taxon>
        <taxon>Actinomycetes</taxon>
        <taxon>Kitasatosporales</taxon>
        <taxon>Streptomycetaceae</taxon>
        <taxon>Streptomyces</taxon>
    </lineage>
</organism>
<feature type="region of interest" description="Disordered" evidence="1">
    <location>
        <begin position="18"/>
        <end position="46"/>
    </location>
</feature>
<gene>
    <name evidence="2" type="ORF">SRIMR7_31975</name>
</gene>
<proteinExistence type="predicted"/>
<keyword evidence="3" id="KW-1185">Reference proteome</keyword>